<protein>
    <submittedName>
        <fullName evidence="2">Uncharacterized protein</fullName>
    </submittedName>
</protein>
<sequence length="144" mass="15492">MEFKSANSSPEAPVTELRTKRPKPILTLSYHLPTGVVQGRLTTKTGDAAFTRSARSPALIPIRSPLEPSAPRSPFGHSSALIKAPHLSQSKDAFSPLPPTPTTANPDDTPGSVFQTFQDQFLKAQSSSPEPLPTKKELNHVSQP</sequence>
<feature type="region of interest" description="Disordered" evidence="1">
    <location>
        <begin position="1"/>
        <end position="23"/>
    </location>
</feature>
<accession>A0A2N5UTE9</accession>
<evidence type="ECO:0000313" key="2">
    <source>
        <dbReference type="EMBL" id="PLW40916.1"/>
    </source>
</evidence>
<organism evidence="2 3">
    <name type="scientific">Puccinia coronata f. sp. avenae</name>
    <dbReference type="NCBI Taxonomy" id="200324"/>
    <lineage>
        <taxon>Eukaryota</taxon>
        <taxon>Fungi</taxon>
        <taxon>Dikarya</taxon>
        <taxon>Basidiomycota</taxon>
        <taxon>Pucciniomycotina</taxon>
        <taxon>Pucciniomycetes</taxon>
        <taxon>Pucciniales</taxon>
        <taxon>Pucciniaceae</taxon>
        <taxon>Puccinia</taxon>
    </lineage>
</organism>
<gene>
    <name evidence="2" type="ORF">PCANC_13848</name>
</gene>
<dbReference type="AlphaFoldDB" id="A0A2N5UTE9"/>
<feature type="compositionally biased region" description="Polar residues" evidence="1">
    <location>
        <begin position="1"/>
        <end position="10"/>
    </location>
</feature>
<evidence type="ECO:0000313" key="3">
    <source>
        <dbReference type="Proteomes" id="UP000235388"/>
    </source>
</evidence>
<evidence type="ECO:0000256" key="1">
    <source>
        <dbReference type="SAM" id="MobiDB-lite"/>
    </source>
</evidence>
<dbReference type="Proteomes" id="UP000235388">
    <property type="component" value="Unassembled WGS sequence"/>
</dbReference>
<dbReference type="EMBL" id="PGCJ01000175">
    <property type="protein sequence ID" value="PLW40916.1"/>
    <property type="molecule type" value="Genomic_DNA"/>
</dbReference>
<reference evidence="2 3" key="1">
    <citation type="submission" date="2017-11" db="EMBL/GenBank/DDBJ databases">
        <title>De novo assembly and phasing of dikaryotic genomes from two isolates of Puccinia coronata f. sp. avenae, the causal agent of oat crown rust.</title>
        <authorList>
            <person name="Miller M.E."/>
            <person name="Zhang Y."/>
            <person name="Omidvar V."/>
            <person name="Sperschneider J."/>
            <person name="Schwessinger B."/>
            <person name="Raley C."/>
            <person name="Palmer J.M."/>
            <person name="Garnica D."/>
            <person name="Upadhyaya N."/>
            <person name="Rathjen J."/>
            <person name="Taylor J.M."/>
            <person name="Park R.F."/>
            <person name="Dodds P.N."/>
            <person name="Hirsch C.D."/>
            <person name="Kianian S.F."/>
            <person name="Figueroa M."/>
        </authorList>
    </citation>
    <scope>NUCLEOTIDE SEQUENCE [LARGE SCALE GENOMIC DNA]</scope>
    <source>
        <strain evidence="2">12NC29</strain>
    </source>
</reference>
<name>A0A2N5UTE9_9BASI</name>
<proteinExistence type="predicted"/>
<feature type="region of interest" description="Disordered" evidence="1">
    <location>
        <begin position="45"/>
        <end position="144"/>
    </location>
</feature>
<feature type="compositionally biased region" description="Polar residues" evidence="1">
    <location>
        <begin position="112"/>
        <end position="129"/>
    </location>
</feature>
<dbReference type="OrthoDB" id="2505617at2759"/>
<keyword evidence="3" id="KW-1185">Reference proteome</keyword>
<comment type="caution">
    <text evidence="2">The sequence shown here is derived from an EMBL/GenBank/DDBJ whole genome shotgun (WGS) entry which is preliminary data.</text>
</comment>
<feature type="compositionally biased region" description="Basic and acidic residues" evidence="1">
    <location>
        <begin position="133"/>
        <end position="144"/>
    </location>
</feature>